<dbReference type="EMBL" id="JAEOAH010000081">
    <property type="protein sequence ID" value="MBK3497437.1"/>
    <property type="molecule type" value="Genomic_DNA"/>
</dbReference>
<protein>
    <recommendedName>
        <fullName evidence="4">Cardiolipin synthase N-terminal domain-containing protein</fullName>
    </recommendedName>
</protein>
<evidence type="ECO:0000256" key="1">
    <source>
        <dbReference type="SAM" id="Phobius"/>
    </source>
</evidence>
<dbReference type="Proteomes" id="UP000618943">
    <property type="component" value="Unassembled WGS sequence"/>
</dbReference>
<keyword evidence="3" id="KW-1185">Reference proteome</keyword>
<keyword evidence="1" id="KW-0812">Transmembrane</keyword>
<keyword evidence="1" id="KW-1133">Transmembrane helix</keyword>
<evidence type="ECO:0000313" key="3">
    <source>
        <dbReference type="Proteomes" id="UP000618943"/>
    </source>
</evidence>
<feature type="transmembrane region" description="Helical" evidence="1">
    <location>
        <begin position="28"/>
        <end position="51"/>
    </location>
</feature>
<keyword evidence="1" id="KW-0472">Membrane</keyword>
<dbReference type="RefSeq" id="WP_200750705.1">
    <property type="nucleotide sequence ID" value="NZ_JAEOAH010000081.1"/>
</dbReference>
<reference evidence="2 3" key="1">
    <citation type="submission" date="2020-12" db="EMBL/GenBank/DDBJ databases">
        <title>YIM B01967 draft genome.</title>
        <authorList>
            <person name="Yan X."/>
        </authorList>
    </citation>
    <scope>NUCLEOTIDE SEQUENCE [LARGE SCALE GENOMIC DNA]</scope>
    <source>
        <strain evidence="2 3">YIM B01967</strain>
    </source>
</reference>
<sequence length="96" mass="10971">MDLNKEIEYQDQPVPQQNESQQLSVGTWLLTILIIAIPIVNLIMLCIWAFGEKNPRSNFSKAYLIWIAISITLVIIFWVVLLAIFGASGLFLDENY</sequence>
<evidence type="ECO:0000313" key="2">
    <source>
        <dbReference type="EMBL" id="MBK3497437.1"/>
    </source>
</evidence>
<feature type="transmembrane region" description="Helical" evidence="1">
    <location>
        <begin position="63"/>
        <end position="92"/>
    </location>
</feature>
<organism evidence="2 3">
    <name type="scientific">Viridibacillus soli</name>
    <dbReference type="NCBI Taxonomy" id="2798301"/>
    <lineage>
        <taxon>Bacteria</taxon>
        <taxon>Bacillati</taxon>
        <taxon>Bacillota</taxon>
        <taxon>Bacilli</taxon>
        <taxon>Bacillales</taxon>
        <taxon>Caryophanaceae</taxon>
        <taxon>Viridibacillus</taxon>
    </lineage>
</organism>
<name>A0ABS1HDA6_9BACL</name>
<comment type="caution">
    <text evidence="2">The sequence shown here is derived from an EMBL/GenBank/DDBJ whole genome shotgun (WGS) entry which is preliminary data.</text>
</comment>
<evidence type="ECO:0008006" key="4">
    <source>
        <dbReference type="Google" id="ProtNLM"/>
    </source>
</evidence>
<accession>A0ABS1HDA6</accession>
<gene>
    <name evidence="2" type="ORF">JFL43_22035</name>
</gene>
<proteinExistence type="predicted"/>